<proteinExistence type="predicted"/>
<keyword evidence="4" id="KW-1185">Reference proteome</keyword>
<feature type="transmembrane region" description="Helical" evidence="1">
    <location>
        <begin position="70"/>
        <end position="93"/>
    </location>
</feature>
<dbReference type="AlphaFoldDB" id="A0A812LE02"/>
<comment type="caution">
    <text evidence="3">The sequence shown here is derived from an EMBL/GenBank/DDBJ whole genome shotgun (WGS) entry which is preliminary data.</text>
</comment>
<sequence>MADPLQTLQHEKVICSGSQALCALSNYVISLSLGGLTGVKAAIPMLLVAIGSKLTDRFPLHLEDTWLDSWWCIGVLSLLLVLELVSDCIPALASCQDCFMLLAKPMLGFAMALTPSYGTESFKVVLSSLTCKFQV</sequence>
<protein>
    <recommendedName>
        <fullName evidence="2">DUF4126 domain-containing protein</fullName>
    </recommendedName>
</protein>
<evidence type="ECO:0000313" key="3">
    <source>
        <dbReference type="EMBL" id="CAE7245036.1"/>
    </source>
</evidence>
<dbReference type="Proteomes" id="UP000604046">
    <property type="component" value="Unassembled WGS sequence"/>
</dbReference>
<gene>
    <name evidence="3" type="ORF">SNAT2548_LOCUS11521</name>
</gene>
<feature type="transmembrane region" description="Helical" evidence="1">
    <location>
        <begin position="27"/>
        <end position="50"/>
    </location>
</feature>
<dbReference type="EMBL" id="CAJNDS010001040">
    <property type="protein sequence ID" value="CAE7245036.1"/>
    <property type="molecule type" value="Genomic_DNA"/>
</dbReference>
<dbReference type="Pfam" id="PF13548">
    <property type="entry name" value="DUF4126"/>
    <property type="match status" value="1"/>
</dbReference>
<keyword evidence="1" id="KW-0812">Transmembrane</keyword>
<accession>A0A812LE02</accession>
<dbReference type="OrthoDB" id="428127at2759"/>
<evidence type="ECO:0000256" key="1">
    <source>
        <dbReference type="SAM" id="Phobius"/>
    </source>
</evidence>
<keyword evidence="1" id="KW-0472">Membrane</keyword>
<organism evidence="3 4">
    <name type="scientific">Symbiodinium natans</name>
    <dbReference type="NCBI Taxonomy" id="878477"/>
    <lineage>
        <taxon>Eukaryota</taxon>
        <taxon>Sar</taxon>
        <taxon>Alveolata</taxon>
        <taxon>Dinophyceae</taxon>
        <taxon>Suessiales</taxon>
        <taxon>Symbiodiniaceae</taxon>
        <taxon>Symbiodinium</taxon>
    </lineage>
</organism>
<keyword evidence="1" id="KW-1133">Transmembrane helix</keyword>
<reference evidence="3" key="1">
    <citation type="submission" date="2021-02" db="EMBL/GenBank/DDBJ databases">
        <authorList>
            <person name="Dougan E. K."/>
            <person name="Rhodes N."/>
            <person name="Thang M."/>
            <person name="Chan C."/>
        </authorList>
    </citation>
    <scope>NUCLEOTIDE SEQUENCE</scope>
</reference>
<dbReference type="InterPro" id="IPR025196">
    <property type="entry name" value="DUF4126"/>
</dbReference>
<evidence type="ECO:0000313" key="4">
    <source>
        <dbReference type="Proteomes" id="UP000604046"/>
    </source>
</evidence>
<name>A0A812LE02_9DINO</name>
<feature type="domain" description="DUF4126" evidence="2">
    <location>
        <begin position="29"/>
        <end position="115"/>
    </location>
</feature>
<evidence type="ECO:0000259" key="2">
    <source>
        <dbReference type="Pfam" id="PF13548"/>
    </source>
</evidence>